<keyword evidence="1" id="KW-0805">Transcription regulation</keyword>
<keyword evidence="2" id="KW-0238">DNA-binding</keyword>
<dbReference type="PANTHER" id="PTHR43537">
    <property type="entry name" value="TRANSCRIPTIONAL REGULATOR, GNTR FAMILY"/>
    <property type="match status" value="1"/>
</dbReference>
<dbReference type="Pfam" id="PF00392">
    <property type="entry name" value="GntR"/>
    <property type="match status" value="1"/>
</dbReference>
<keyword evidence="6" id="KW-1185">Reference proteome</keyword>
<dbReference type="AlphaFoldDB" id="A0A1H7I6C5"/>
<dbReference type="CDD" id="cd07377">
    <property type="entry name" value="WHTH_GntR"/>
    <property type="match status" value="1"/>
</dbReference>
<dbReference type="SUPFAM" id="SSF48008">
    <property type="entry name" value="GntR ligand-binding domain-like"/>
    <property type="match status" value="1"/>
</dbReference>
<dbReference type="STRING" id="188906.SAMN04488526_0889"/>
<dbReference type="InterPro" id="IPR000524">
    <property type="entry name" value="Tscrpt_reg_HTH_GntR"/>
</dbReference>
<dbReference type="Gene3D" id="1.10.10.10">
    <property type="entry name" value="Winged helix-like DNA-binding domain superfamily/Winged helix DNA-binding domain"/>
    <property type="match status" value="1"/>
</dbReference>
<sequence length="244" mass="26660">MGGSNGIRALGVRPKLSENVAAQLRELIQQGDLEPGAQLPTESAMVEQFGVSRTVIREAVSALSVDGLVNAQQGRGVFVADDPSQQPFRLGRNGLSEADHIVQMMELRLSLEVESASLAAVRRDQSDLRAINVAWQTHSDAMTAGQTGHKEDFGLHLAIAEATKNAYIAGFLRYLGPFIIPRPAMTQFTGEERATYQRVLEHEHRDILTAITDRDALSAADLMRGHLARGLDLNRRLLRQGDAT</sequence>
<evidence type="ECO:0000256" key="1">
    <source>
        <dbReference type="ARBA" id="ARBA00023015"/>
    </source>
</evidence>
<reference evidence="5 6" key="1">
    <citation type="submission" date="2016-10" db="EMBL/GenBank/DDBJ databases">
        <authorList>
            <person name="de Groot N.N."/>
        </authorList>
    </citation>
    <scope>NUCLEOTIDE SEQUENCE [LARGE SCALE GENOMIC DNA]</scope>
    <source>
        <strain evidence="5 6">DSM 14858</strain>
    </source>
</reference>
<proteinExistence type="predicted"/>
<dbReference type="SMART" id="SM00345">
    <property type="entry name" value="HTH_GNTR"/>
    <property type="match status" value="1"/>
</dbReference>
<dbReference type="EMBL" id="FNZQ01000001">
    <property type="protein sequence ID" value="SEK56115.1"/>
    <property type="molecule type" value="Genomic_DNA"/>
</dbReference>
<dbReference type="PRINTS" id="PR00035">
    <property type="entry name" value="HTHGNTR"/>
</dbReference>
<protein>
    <submittedName>
        <fullName evidence="5">GntR family transcriptional regulator, transcriptional repressor for pyruvate dehydrogenase complex</fullName>
    </submittedName>
</protein>
<dbReference type="GO" id="GO:0003677">
    <property type="term" value="F:DNA binding"/>
    <property type="evidence" value="ECO:0007669"/>
    <property type="project" value="UniProtKB-KW"/>
</dbReference>
<gene>
    <name evidence="5" type="ORF">SAMN04488526_0889</name>
</gene>
<dbReference type="InterPro" id="IPR011711">
    <property type="entry name" value="GntR_C"/>
</dbReference>
<name>A0A1H7I6C5_9RHOB</name>
<keyword evidence="3" id="KW-0804">Transcription</keyword>
<dbReference type="InterPro" id="IPR008920">
    <property type="entry name" value="TF_FadR/GntR_C"/>
</dbReference>
<dbReference type="SMART" id="SM00895">
    <property type="entry name" value="FCD"/>
    <property type="match status" value="1"/>
</dbReference>
<dbReference type="RefSeq" id="WP_092760097.1">
    <property type="nucleotide sequence ID" value="NZ_FNZQ01000001.1"/>
</dbReference>
<dbReference type="Proteomes" id="UP000199283">
    <property type="component" value="Unassembled WGS sequence"/>
</dbReference>
<evidence type="ECO:0000259" key="4">
    <source>
        <dbReference type="PROSITE" id="PS50949"/>
    </source>
</evidence>
<dbReference type="PANTHER" id="PTHR43537:SF5">
    <property type="entry name" value="UXU OPERON TRANSCRIPTIONAL REGULATOR"/>
    <property type="match status" value="1"/>
</dbReference>
<dbReference type="InterPro" id="IPR036390">
    <property type="entry name" value="WH_DNA-bd_sf"/>
</dbReference>
<dbReference type="OrthoDB" id="9028214at2"/>
<dbReference type="PROSITE" id="PS50949">
    <property type="entry name" value="HTH_GNTR"/>
    <property type="match status" value="1"/>
</dbReference>
<dbReference type="InterPro" id="IPR036388">
    <property type="entry name" value="WH-like_DNA-bd_sf"/>
</dbReference>
<feature type="domain" description="HTH gntR-type" evidence="4">
    <location>
        <begin position="14"/>
        <end position="82"/>
    </location>
</feature>
<dbReference type="GO" id="GO:0003700">
    <property type="term" value="F:DNA-binding transcription factor activity"/>
    <property type="evidence" value="ECO:0007669"/>
    <property type="project" value="InterPro"/>
</dbReference>
<evidence type="ECO:0000256" key="2">
    <source>
        <dbReference type="ARBA" id="ARBA00023125"/>
    </source>
</evidence>
<organism evidence="5 6">
    <name type="scientific">Jannaschia helgolandensis</name>
    <dbReference type="NCBI Taxonomy" id="188906"/>
    <lineage>
        <taxon>Bacteria</taxon>
        <taxon>Pseudomonadati</taxon>
        <taxon>Pseudomonadota</taxon>
        <taxon>Alphaproteobacteria</taxon>
        <taxon>Rhodobacterales</taxon>
        <taxon>Roseobacteraceae</taxon>
        <taxon>Jannaschia</taxon>
    </lineage>
</organism>
<dbReference type="Pfam" id="PF07729">
    <property type="entry name" value="FCD"/>
    <property type="match status" value="1"/>
</dbReference>
<keyword evidence="5" id="KW-0670">Pyruvate</keyword>
<accession>A0A1H7I6C5</accession>
<evidence type="ECO:0000313" key="5">
    <source>
        <dbReference type="EMBL" id="SEK56115.1"/>
    </source>
</evidence>
<evidence type="ECO:0000256" key="3">
    <source>
        <dbReference type="ARBA" id="ARBA00023163"/>
    </source>
</evidence>
<evidence type="ECO:0000313" key="6">
    <source>
        <dbReference type="Proteomes" id="UP000199283"/>
    </source>
</evidence>
<dbReference type="SUPFAM" id="SSF46785">
    <property type="entry name" value="Winged helix' DNA-binding domain"/>
    <property type="match status" value="1"/>
</dbReference>
<dbReference type="Gene3D" id="1.20.120.530">
    <property type="entry name" value="GntR ligand-binding domain-like"/>
    <property type="match status" value="1"/>
</dbReference>